<dbReference type="PANTHER" id="PTHR43611:SF3">
    <property type="entry name" value="FLAVIN MONONUCLEOTIDE HYDROLASE 1, CHLOROPLATIC"/>
    <property type="match status" value="1"/>
</dbReference>
<dbReference type="PRINTS" id="PR00413">
    <property type="entry name" value="HADHALOGNASE"/>
</dbReference>
<proteinExistence type="predicted"/>
<dbReference type="InterPro" id="IPR006439">
    <property type="entry name" value="HAD-SF_hydro_IA"/>
</dbReference>
<sequence>MIRFVFFDYDGVLTTDRTGSLTTCRHLAAAAGLPLERVRAAFAPHNHALTLGRMTHEEAWPRICAELGAALPLQLLQDAFDSTPANAPMFALARRLRAAGCGAGIITDNKSDRIRRLRAVQDLDALFDPIVVSADLGCSKESEAIFRHALENAGADAGECVFIDNDAGNAARATALGLHGIHFDDALNDVPALAAALARDFGLPA</sequence>
<reference evidence="1 2" key="1">
    <citation type="submission" date="2020-04" db="EMBL/GenBank/DDBJ databases">
        <title>Ramlibacter sp. G-1-2-2 isolated from soil.</title>
        <authorList>
            <person name="Dahal R.H."/>
        </authorList>
    </citation>
    <scope>NUCLEOTIDE SEQUENCE [LARGE SCALE GENOMIC DNA]</scope>
    <source>
        <strain evidence="1 2">G-1-2-2</strain>
    </source>
</reference>
<dbReference type="Gene3D" id="3.40.50.1000">
    <property type="entry name" value="HAD superfamily/HAD-like"/>
    <property type="match status" value="1"/>
</dbReference>
<dbReference type="Pfam" id="PF00702">
    <property type="entry name" value="Hydrolase"/>
    <property type="match status" value="1"/>
</dbReference>
<gene>
    <name evidence="1" type="ORF">HHL11_13545</name>
</gene>
<dbReference type="PANTHER" id="PTHR43611">
    <property type="entry name" value="ALPHA-D-GLUCOSE 1-PHOSPHATE PHOSPHATASE"/>
    <property type="match status" value="1"/>
</dbReference>
<organism evidence="1 2">
    <name type="scientific">Ramlibacter agri</name>
    <dbReference type="NCBI Taxonomy" id="2728837"/>
    <lineage>
        <taxon>Bacteria</taxon>
        <taxon>Pseudomonadati</taxon>
        <taxon>Pseudomonadota</taxon>
        <taxon>Betaproteobacteria</taxon>
        <taxon>Burkholderiales</taxon>
        <taxon>Comamonadaceae</taxon>
        <taxon>Ramlibacter</taxon>
    </lineage>
</organism>
<dbReference type="AlphaFoldDB" id="A0A848H2S6"/>
<comment type="caution">
    <text evidence="1">The sequence shown here is derived from an EMBL/GenBank/DDBJ whole genome shotgun (WGS) entry which is preliminary data.</text>
</comment>
<dbReference type="SFLD" id="SFLDG01129">
    <property type="entry name" value="C1.5:_HAD__Beta-PGM__Phosphata"/>
    <property type="match status" value="1"/>
</dbReference>
<protein>
    <submittedName>
        <fullName evidence="1">HAD-IA family hydrolase</fullName>
    </submittedName>
</protein>
<dbReference type="Proteomes" id="UP000541185">
    <property type="component" value="Unassembled WGS sequence"/>
</dbReference>
<name>A0A848H2S6_9BURK</name>
<dbReference type="InterPro" id="IPR036412">
    <property type="entry name" value="HAD-like_sf"/>
</dbReference>
<evidence type="ECO:0000313" key="2">
    <source>
        <dbReference type="Proteomes" id="UP000541185"/>
    </source>
</evidence>
<dbReference type="RefSeq" id="WP_169418883.1">
    <property type="nucleotide sequence ID" value="NZ_JABBFX010000001.1"/>
</dbReference>
<keyword evidence="1" id="KW-0378">Hydrolase</keyword>
<dbReference type="SUPFAM" id="SSF56784">
    <property type="entry name" value="HAD-like"/>
    <property type="match status" value="1"/>
</dbReference>
<dbReference type="GO" id="GO:0016787">
    <property type="term" value="F:hydrolase activity"/>
    <property type="evidence" value="ECO:0007669"/>
    <property type="project" value="UniProtKB-KW"/>
</dbReference>
<accession>A0A848H2S6</accession>
<dbReference type="NCBIfam" id="TIGR01509">
    <property type="entry name" value="HAD-SF-IA-v3"/>
    <property type="match status" value="1"/>
</dbReference>
<keyword evidence="2" id="KW-1185">Reference proteome</keyword>
<dbReference type="EMBL" id="JABBFX010000001">
    <property type="protein sequence ID" value="NML44777.1"/>
    <property type="molecule type" value="Genomic_DNA"/>
</dbReference>
<evidence type="ECO:0000313" key="1">
    <source>
        <dbReference type="EMBL" id="NML44777.1"/>
    </source>
</evidence>
<dbReference type="InterPro" id="IPR023214">
    <property type="entry name" value="HAD_sf"/>
</dbReference>
<dbReference type="SFLD" id="SFLDS00003">
    <property type="entry name" value="Haloacid_Dehalogenase"/>
    <property type="match status" value="1"/>
</dbReference>